<dbReference type="InterPro" id="IPR036388">
    <property type="entry name" value="WH-like_DNA-bd_sf"/>
</dbReference>
<protein>
    <submittedName>
        <fullName evidence="6">DNA-binding response regulator, OmpR family, contains REC and winged-helix (WHTH) domain</fullName>
    </submittedName>
</protein>
<dbReference type="InterPro" id="IPR039420">
    <property type="entry name" value="WalR-like"/>
</dbReference>
<evidence type="ECO:0000259" key="5">
    <source>
        <dbReference type="PROSITE" id="PS51755"/>
    </source>
</evidence>
<dbReference type="GO" id="GO:0000976">
    <property type="term" value="F:transcription cis-regulatory region binding"/>
    <property type="evidence" value="ECO:0007669"/>
    <property type="project" value="TreeGrafter"/>
</dbReference>
<evidence type="ECO:0000256" key="1">
    <source>
        <dbReference type="ARBA" id="ARBA00023125"/>
    </source>
</evidence>
<dbReference type="GO" id="GO:0000156">
    <property type="term" value="F:phosphorelay response regulator activity"/>
    <property type="evidence" value="ECO:0007669"/>
    <property type="project" value="TreeGrafter"/>
</dbReference>
<dbReference type="SMART" id="SM00448">
    <property type="entry name" value="REC"/>
    <property type="match status" value="1"/>
</dbReference>
<dbReference type="CDD" id="cd00383">
    <property type="entry name" value="trans_reg_C"/>
    <property type="match status" value="1"/>
</dbReference>
<dbReference type="GO" id="GO:0006355">
    <property type="term" value="P:regulation of DNA-templated transcription"/>
    <property type="evidence" value="ECO:0007669"/>
    <property type="project" value="InterPro"/>
</dbReference>
<dbReference type="SMART" id="SM00862">
    <property type="entry name" value="Trans_reg_C"/>
    <property type="match status" value="1"/>
</dbReference>
<reference evidence="7" key="1">
    <citation type="submission" date="2015-11" db="EMBL/GenBank/DDBJ databases">
        <authorList>
            <person name="Varghese N."/>
        </authorList>
    </citation>
    <scope>NUCLEOTIDE SEQUENCE [LARGE SCALE GENOMIC DNA]</scope>
    <source>
        <strain evidence="7">DSM 45899</strain>
    </source>
</reference>
<evidence type="ECO:0000313" key="6">
    <source>
        <dbReference type="EMBL" id="CUU56948.1"/>
    </source>
</evidence>
<evidence type="ECO:0000256" key="3">
    <source>
        <dbReference type="PROSITE-ProRule" id="PRU01091"/>
    </source>
</evidence>
<evidence type="ECO:0000259" key="4">
    <source>
        <dbReference type="PROSITE" id="PS50110"/>
    </source>
</evidence>
<proteinExistence type="predicted"/>
<dbReference type="PANTHER" id="PTHR48111:SF36">
    <property type="entry name" value="TRANSCRIPTIONAL REGULATORY PROTEIN CUTR"/>
    <property type="match status" value="1"/>
</dbReference>
<dbReference type="Pfam" id="PF00072">
    <property type="entry name" value="Response_reg"/>
    <property type="match status" value="1"/>
</dbReference>
<dbReference type="GO" id="GO:0005829">
    <property type="term" value="C:cytosol"/>
    <property type="evidence" value="ECO:0007669"/>
    <property type="project" value="TreeGrafter"/>
</dbReference>
<gene>
    <name evidence="6" type="ORF">Ga0074812_109168</name>
</gene>
<dbReference type="PROSITE" id="PS50110">
    <property type="entry name" value="RESPONSE_REGULATORY"/>
    <property type="match status" value="1"/>
</dbReference>
<dbReference type="Gene3D" id="1.10.10.10">
    <property type="entry name" value="Winged helix-like DNA-binding domain superfamily/Winged helix DNA-binding domain"/>
    <property type="match status" value="1"/>
</dbReference>
<dbReference type="SUPFAM" id="SSF52172">
    <property type="entry name" value="CheY-like"/>
    <property type="match status" value="1"/>
</dbReference>
<keyword evidence="2" id="KW-0597">Phosphoprotein</keyword>
<feature type="domain" description="Response regulatory" evidence="4">
    <location>
        <begin position="2"/>
        <end position="116"/>
    </location>
</feature>
<dbReference type="PROSITE" id="PS51755">
    <property type="entry name" value="OMPR_PHOB"/>
    <property type="match status" value="1"/>
</dbReference>
<keyword evidence="1 3" id="KW-0238">DNA-binding</keyword>
<accession>A0A0S4QNR5</accession>
<dbReference type="InterPro" id="IPR001867">
    <property type="entry name" value="OmpR/PhoB-type_DNA-bd"/>
</dbReference>
<dbReference type="RefSeq" id="WP_091277836.1">
    <property type="nucleotide sequence ID" value="NZ_FAOZ01000009.1"/>
</dbReference>
<dbReference type="Proteomes" id="UP000198802">
    <property type="component" value="Unassembled WGS sequence"/>
</dbReference>
<feature type="domain" description="OmpR/PhoB-type" evidence="5">
    <location>
        <begin position="124"/>
        <end position="218"/>
    </location>
</feature>
<sequence length="218" mass="24354">MRLLLVEDDAPLADAVARGLRRERFAVDVVHDGEGALDRIALVDYEIVVLDRNLPGLPGDTVCERIVGERRPARILMLTASDDVSERVEGLMLGADDYLPKPFDMRELVARIRALGRRAHRAAPPVLRWRDITLDSARRTALRGDRDLRLTNREFALLETLMLADGAVLSAEQLMESVWDDRLDAFSNAVRVTVLTLRRKLGDPPVVMTIPAAGYHLS</sequence>
<dbReference type="EMBL" id="FAOZ01000009">
    <property type="protein sequence ID" value="CUU56948.1"/>
    <property type="molecule type" value="Genomic_DNA"/>
</dbReference>
<feature type="DNA-binding region" description="OmpR/PhoB-type" evidence="3">
    <location>
        <begin position="124"/>
        <end position="218"/>
    </location>
</feature>
<keyword evidence="7" id="KW-1185">Reference proteome</keyword>
<dbReference type="InterPro" id="IPR011006">
    <property type="entry name" value="CheY-like_superfamily"/>
</dbReference>
<evidence type="ECO:0000256" key="2">
    <source>
        <dbReference type="PROSITE-ProRule" id="PRU00169"/>
    </source>
</evidence>
<organism evidence="6 7">
    <name type="scientific">Parafrankia irregularis</name>
    <dbReference type="NCBI Taxonomy" id="795642"/>
    <lineage>
        <taxon>Bacteria</taxon>
        <taxon>Bacillati</taxon>
        <taxon>Actinomycetota</taxon>
        <taxon>Actinomycetes</taxon>
        <taxon>Frankiales</taxon>
        <taxon>Frankiaceae</taxon>
        <taxon>Parafrankia</taxon>
    </lineage>
</organism>
<name>A0A0S4QNR5_9ACTN</name>
<dbReference type="Gene3D" id="6.10.250.690">
    <property type="match status" value="1"/>
</dbReference>
<feature type="modified residue" description="4-aspartylphosphate" evidence="2">
    <location>
        <position position="51"/>
    </location>
</feature>
<dbReference type="GO" id="GO:0032993">
    <property type="term" value="C:protein-DNA complex"/>
    <property type="evidence" value="ECO:0007669"/>
    <property type="project" value="TreeGrafter"/>
</dbReference>
<dbReference type="InterPro" id="IPR001789">
    <property type="entry name" value="Sig_transdc_resp-reg_receiver"/>
</dbReference>
<dbReference type="PANTHER" id="PTHR48111">
    <property type="entry name" value="REGULATOR OF RPOS"/>
    <property type="match status" value="1"/>
</dbReference>
<dbReference type="AlphaFoldDB" id="A0A0S4QNR5"/>
<dbReference type="Pfam" id="PF00486">
    <property type="entry name" value="Trans_reg_C"/>
    <property type="match status" value="1"/>
</dbReference>
<evidence type="ECO:0000313" key="7">
    <source>
        <dbReference type="Proteomes" id="UP000198802"/>
    </source>
</evidence>
<dbReference type="Gene3D" id="3.40.50.2300">
    <property type="match status" value="1"/>
</dbReference>